<proteinExistence type="predicted"/>
<organism evidence="2 3">
    <name type="scientific">Aspergillus terreus (strain NIH 2624 / FGSC A1156)</name>
    <dbReference type="NCBI Taxonomy" id="341663"/>
    <lineage>
        <taxon>Eukaryota</taxon>
        <taxon>Fungi</taxon>
        <taxon>Dikarya</taxon>
        <taxon>Ascomycota</taxon>
        <taxon>Pezizomycotina</taxon>
        <taxon>Eurotiomycetes</taxon>
        <taxon>Eurotiomycetidae</taxon>
        <taxon>Eurotiales</taxon>
        <taxon>Aspergillaceae</taxon>
        <taxon>Aspergillus</taxon>
        <taxon>Aspergillus subgen. Circumdati</taxon>
    </lineage>
</organism>
<evidence type="ECO:0000313" key="3">
    <source>
        <dbReference type="Proteomes" id="UP000007963"/>
    </source>
</evidence>
<dbReference type="Proteomes" id="UP000007963">
    <property type="component" value="Unassembled WGS sequence"/>
</dbReference>
<evidence type="ECO:0000259" key="1">
    <source>
        <dbReference type="Pfam" id="PF06985"/>
    </source>
</evidence>
<protein>
    <recommendedName>
        <fullName evidence="1">Heterokaryon incompatibility domain-containing protein</fullName>
    </recommendedName>
</protein>
<dbReference type="HOGENOM" id="CLU_004184_7_4_1"/>
<evidence type="ECO:0000313" key="2">
    <source>
        <dbReference type="EMBL" id="EAU29819.1"/>
    </source>
</evidence>
<dbReference type="PANTHER" id="PTHR24148">
    <property type="entry name" value="ANKYRIN REPEAT DOMAIN-CONTAINING PROTEIN 39 HOMOLOG-RELATED"/>
    <property type="match status" value="1"/>
</dbReference>
<name>Q0C9K6_ASPTN</name>
<sequence>MDAYQAFTSESKCVYPPVDPNLRQIRLVTIEPGNWPDEIKGSLHTFSLREQPAYEALSYVWGDPTHRKPIQLNSQIVEVTENLWTALRRLRKPSAPRVLWIDALCINQGDAEDKFSQVALMGEIFMGCAAAVLWLGEDPEVAETGSESTVGCRVSELLHTFQIEQHMFELPCFLGGERSDVKEDCKPHFEDLRMLLELPWWKRIWVVQEMVLPPQIQFMGIDDWPKEPPAQGSQQDSFWRTILNDSIPVAKEGGTAYIQPTDGHYRELHKLWKTLQVLLPFVGPTVKNEVENFARPWMVMDLVFSWSLIAYHVVVCLWQRRMFITEKGFVGLASKSVRAGDEVHILLGSPVPFILRPCRGAETYRTGDAQERLPTYTVVGNGYLHGIMFGEALEGEWKGQGRKHRTLLDSRRGRRRFDRSAPYRCAL</sequence>
<dbReference type="InterPro" id="IPR052895">
    <property type="entry name" value="HetReg/Transcr_Mod"/>
</dbReference>
<dbReference type="RefSeq" id="XP_001218250.1">
    <property type="nucleotide sequence ID" value="XM_001218249.1"/>
</dbReference>
<dbReference type="EMBL" id="CH476608">
    <property type="protein sequence ID" value="EAU29819.1"/>
    <property type="molecule type" value="Genomic_DNA"/>
</dbReference>
<accession>Q0C9K6</accession>
<dbReference type="InterPro" id="IPR010730">
    <property type="entry name" value="HET"/>
</dbReference>
<dbReference type="PANTHER" id="PTHR24148:SF73">
    <property type="entry name" value="HET DOMAIN PROTEIN (AFU_ORTHOLOGUE AFUA_8G01020)"/>
    <property type="match status" value="1"/>
</dbReference>
<dbReference type="Pfam" id="PF26639">
    <property type="entry name" value="Het-6_barrel"/>
    <property type="match status" value="1"/>
</dbReference>
<dbReference type="Pfam" id="PF06985">
    <property type="entry name" value="HET"/>
    <property type="match status" value="1"/>
</dbReference>
<dbReference type="OrthoDB" id="2157530at2759"/>
<dbReference type="AlphaFoldDB" id="Q0C9K6"/>
<feature type="domain" description="Heterokaryon incompatibility" evidence="1">
    <location>
        <begin position="54"/>
        <end position="209"/>
    </location>
</feature>
<dbReference type="STRING" id="341663.Q0C9K6"/>
<dbReference type="GeneID" id="4354390"/>
<reference evidence="3" key="1">
    <citation type="submission" date="2005-09" db="EMBL/GenBank/DDBJ databases">
        <title>Annotation of the Aspergillus terreus NIH2624 genome.</title>
        <authorList>
            <person name="Birren B.W."/>
            <person name="Lander E.S."/>
            <person name="Galagan J.E."/>
            <person name="Nusbaum C."/>
            <person name="Devon K."/>
            <person name="Henn M."/>
            <person name="Ma L.-J."/>
            <person name="Jaffe D.B."/>
            <person name="Butler J."/>
            <person name="Alvarez P."/>
            <person name="Gnerre S."/>
            <person name="Grabherr M."/>
            <person name="Kleber M."/>
            <person name="Mauceli E.W."/>
            <person name="Brockman W."/>
            <person name="Rounsley S."/>
            <person name="Young S.K."/>
            <person name="LaButti K."/>
            <person name="Pushparaj V."/>
            <person name="DeCaprio D."/>
            <person name="Crawford M."/>
            <person name="Koehrsen M."/>
            <person name="Engels R."/>
            <person name="Montgomery P."/>
            <person name="Pearson M."/>
            <person name="Howarth C."/>
            <person name="Larson L."/>
            <person name="Luoma S."/>
            <person name="White J."/>
            <person name="Alvarado L."/>
            <person name="Kodira C.D."/>
            <person name="Zeng Q."/>
            <person name="Oleary S."/>
            <person name="Yandava C."/>
            <person name="Denning D.W."/>
            <person name="Nierman W.C."/>
            <person name="Milne T."/>
            <person name="Madden K."/>
        </authorList>
    </citation>
    <scope>NUCLEOTIDE SEQUENCE [LARGE SCALE GENOMIC DNA]</scope>
    <source>
        <strain evidence="3">NIH 2624 / FGSC A1156</strain>
    </source>
</reference>
<dbReference type="VEuPathDB" id="FungiDB:ATEG_09628"/>
<gene>
    <name evidence="2" type="ORF">ATEG_09628</name>
</gene>